<dbReference type="AlphaFoldDB" id="A0A4Z2HBE1"/>
<evidence type="ECO:0000256" key="1">
    <source>
        <dbReference type="SAM" id="MobiDB-lite"/>
    </source>
</evidence>
<name>A0A4Z2HBE1_9TELE</name>
<accession>A0A4Z2HBE1</accession>
<keyword evidence="2" id="KW-1133">Transmembrane helix</keyword>
<evidence type="ECO:0000256" key="2">
    <source>
        <dbReference type="SAM" id="Phobius"/>
    </source>
</evidence>
<comment type="caution">
    <text evidence="3">The sequence shown here is derived from an EMBL/GenBank/DDBJ whole genome shotgun (WGS) entry which is preliminary data.</text>
</comment>
<keyword evidence="2" id="KW-0472">Membrane</keyword>
<sequence>MCSGSRAALRRRLGGEQRPLAAVGGALGLRLGREEEGGSGVEDRRGGQRGGVQLGGSQRRRFGSRGLARRRRRLAGRIRRPGPAVAVFLLGRPTGRRSDGTGRAGLREESERESRGRRSLSVTSSAGILNARLPCGSGSSGDLETGNLSERACPPPPSHHLDEKGDFFYYKAKNMKSCSSPDTSASSLVWGSFAAVVVVVVVVLGVGVGVGVAGVLALQRGVGAGGRGDSPAVSDATGKGSAVRGGAADTGEPHSGLEPLRRASR</sequence>
<keyword evidence="4" id="KW-1185">Reference proteome</keyword>
<evidence type="ECO:0000313" key="4">
    <source>
        <dbReference type="Proteomes" id="UP000314294"/>
    </source>
</evidence>
<dbReference type="Proteomes" id="UP000314294">
    <property type="component" value="Unassembled WGS sequence"/>
</dbReference>
<organism evidence="3 4">
    <name type="scientific">Liparis tanakae</name>
    <name type="common">Tanaka's snailfish</name>
    <dbReference type="NCBI Taxonomy" id="230148"/>
    <lineage>
        <taxon>Eukaryota</taxon>
        <taxon>Metazoa</taxon>
        <taxon>Chordata</taxon>
        <taxon>Craniata</taxon>
        <taxon>Vertebrata</taxon>
        <taxon>Euteleostomi</taxon>
        <taxon>Actinopterygii</taxon>
        <taxon>Neopterygii</taxon>
        <taxon>Teleostei</taxon>
        <taxon>Neoteleostei</taxon>
        <taxon>Acanthomorphata</taxon>
        <taxon>Eupercaria</taxon>
        <taxon>Perciformes</taxon>
        <taxon>Cottioidei</taxon>
        <taxon>Cottales</taxon>
        <taxon>Liparidae</taxon>
        <taxon>Liparis</taxon>
    </lineage>
</organism>
<feature type="compositionally biased region" description="Basic and acidic residues" evidence="1">
    <location>
        <begin position="96"/>
        <end position="116"/>
    </location>
</feature>
<feature type="region of interest" description="Disordered" evidence="1">
    <location>
        <begin position="223"/>
        <end position="265"/>
    </location>
</feature>
<evidence type="ECO:0000313" key="3">
    <source>
        <dbReference type="EMBL" id="TNN63188.1"/>
    </source>
</evidence>
<reference evidence="3 4" key="1">
    <citation type="submission" date="2019-03" db="EMBL/GenBank/DDBJ databases">
        <title>First draft genome of Liparis tanakae, snailfish: a comprehensive survey of snailfish specific genes.</title>
        <authorList>
            <person name="Kim W."/>
            <person name="Song I."/>
            <person name="Jeong J.-H."/>
            <person name="Kim D."/>
            <person name="Kim S."/>
            <person name="Ryu S."/>
            <person name="Song J.Y."/>
            <person name="Lee S.K."/>
        </authorList>
    </citation>
    <scope>NUCLEOTIDE SEQUENCE [LARGE SCALE GENOMIC DNA]</scope>
    <source>
        <tissue evidence="3">Muscle</tissue>
    </source>
</reference>
<protein>
    <submittedName>
        <fullName evidence="3">Uncharacterized protein</fullName>
    </submittedName>
</protein>
<keyword evidence="2" id="KW-0812">Transmembrane</keyword>
<feature type="compositionally biased region" description="Basic residues" evidence="1">
    <location>
        <begin position="58"/>
        <end position="76"/>
    </location>
</feature>
<dbReference type="EMBL" id="SRLO01000279">
    <property type="protein sequence ID" value="TNN63188.1"/>
    <property type="molecule type" value="Genomic_DNA"/>
</dbReference>
<proteinExistence type="predicted"/>
<feature type="region of interest" description="Disordered" evidence="1">
    <location>
        <begin position="88"/>
        <end position="122"/>
    </location>
</feature>
<feature type="transmembrane region" description="Helical" evidence="2">
    <location>
        <begin position="188"/>
        <end position="218"/>
    </location>
</feature>
<feature type="region of interest" description="Disordered" evidence="1">
    <location>
        <begin position="33"/>
        <end position="76"/>
    </location>
</feature>
<gene>
    <name evidence="3" type="ORF">EYF80_026652</name>
</gene>
<feature type="compositionally biased region" description="Basic and acidic residues" evidence="1">
    <location>
        <begin position="33"/>
        <end position="46"/>
    </location>
</feature>